<keyword evidence="1" id="KW-1133">Transmembrane helix</keyword>
<organism evidence="2 3">
    <name type="scientific">Persicitalea jodogahamensis</name>
    <dbReference type="NCBI Taxonomy" id="402147"/>
    <lineage>
        <taxon>Bacteria</taxon>
        <taxon>Pseudomonadati</taxon>
        <taxon>Bacteroidota</taxon>
        <taxon>Cytophagia</taxon>
        <taxon>Cytophagales</taxon>
        <taxon>Spirosomataceae</taxon>
        <taxon>Persicitalea</taxon>
    </lineage>
</organism>
<keyword evidence="1" id="KW-0472">Membrane</keyword>
<sequence>MKKLIQPASLLLYFLSILVFFVAGLTYAGLTEAGKGQGLAGGAIVLSYGVVAALLALVIALFVACYASHAAIVKINRVFSLLAAIAILYFVYRYYNREGAVQADALLLPPTGATESVTKLTTNEAVDLAGRNDETPMGLGFFAPHFYENPVLYFYGNPNLDEPVTGHPPTDSIVFKRLTRGGFDIAYAPPWLVPDYLKLDYDMLYFRMQSVGRDFVEVTVNTRNQQIAYVRREAGKILYWPEFLLNVNSVEYLSGMDQGICVKPLVQAGKVNASYVFMRPTLIRDDWMNVHLLDEDFKKVGQGWIRWRADGRLLISYSLLS</sequence>
<evidence type="ECO:0000313" key="3">
    <source>
        <dbReference type="Proteomes" id="UP000598271"/>
    </source>
</evidence>
<name>A0A8J3D528_9BACT</name>
<keyword evidence="3" id="KW-1185">Reference proteome</keyword>
<feature type="transmembrane region" description="Helical" evidence="1">
    <location>
        <begin position="42"/>
        <end position="66"/>
    </location>
</feature>
<evidence type="ECO:0000256" key="1">
    <source>
        <dbReference type="SAM" id="Phobius"/>
    </source>
</evidence>
<gene>
    <name evidence="2" type="ORF">GCM10007390_32950</name>
</gene>
<keyword evidence="1" id="KW-0812">Transmembrane</keyword>
<feature type="transmembrane region" description="Helical" evidence="1">
    <location>
        <begin position="12"/>
        <end position="30"/>
    </location>
</feature>
<dbReference type="EMBL" id="BMXF01000003">
    <property type="protein sequence ID" value="GHB76428.1"/>
    <property type="molecule type" value="Genomic_DNA"/>
</dbReference>
<dbReference type="Proteomes" id="UP000598271">
    <property type="component" value="Unassembled WGS sequence"/>
</dbReference>
<reference evidence="2 3" key="1">
    <citation type="journal article" date="2014" name="Int. J. Syst. Evol. Microbiol.">
        <title>Complete genome sequence of Corynebacterium casei LMG S-19264T (=DSM 44701T), isolated from a smear-ripened cheese.</title>
        <authorList>
            <consortium name="US DOE Joint Genome Institute (JGI-PGF)"/>
            <person name="Walter F."/>
            <person name="Albersmeier A."/>
            <person name="Kalinowski J."/>
            <person name="Ruckert C."/>
        </authorList>
    </citation>
    <scope>NUCLEOTIDE SEQUENCE [LARGE SCALE GENOMIC DNA]</scope>
    <source>
        <strain evidence="2 3">KCTC 12866</strain>
    </source>
</reference>
<evidence type="ECO:0000313" key="2">
    <source>
        <dbReference type="EMBL" id="GHB76428.1"/>
    </source>
</evidence>
<proteinExistence type="predicted"/>
<dbReference type="RefSeq" id="WP_189565615.1">
    <property type="nucleotide sequence ID" value="NZ_BMXF01000003.1"/>
</dbReference>
<protein>
    <submittedName>
        <fullName evidence="2">Uncharacterized protein</fullName>
    </submittedName>
</protein>
<dbReference type="AlphaFoldDB" id="A0A8J3D528"/>
<accession>A0A8J3D528</accession>
<comment type="caution">
    <text evidence="2">The sequence shown here is derived from an EMBL/GenBank/DDBJ whole genome shotgun (WGS) entry which is preliminary data.</text>
</comment>
<feature type="transmembrane region" description="Helical" evidence="1">
    <location>
        <begin position="78"/>
        <end position="95"/>
    </location>
</feature>